<sequence>TNSGFNNITASPHEGQCCGIHCYTQTSCKKAFSSDCPPSMVECATGEVDIFSLFPHFDLMDSQFACHLQYAPPHQLYTISYIINIPAISFNTTPQHFTVSSNSRMEHERRSSLFDFITIQHDTRMKVTEELIMVGIHSELKHHSQSLMKPYVVRQLKTVSDLKKEKAHRKQIDSKAAYVQFEKPFLYSSFSWFRDGCFKNVSQIYPNQSIYQDDFTPVIARKSFAEVDPAKTLTKPQGFTYRLYHRDRAPYIKFSVEKGTSVLQQLQGTSAIGTLVPTSLSGKVTWHNETRQWKLVFSATQDKCPSVISLKIFTQMMNTCAGHYDILITCPLGFTVTFNFSTERNDLPEVFFLQINDSVSTHNLVLSSMYPPSQDDDAASKPTNELQKTLSSSTLKDAGIRTWIFIIITLIIIVLIMITIIFKYIISKSKKVEFVTTRDSKGTNFNKQKEKFSKNDKNSTPELCTQKTIYLFSVLYIIYSLLFTFNLGIALIYITSSIVQPDVSSLDLTGKELLAKVNKTLQEIKTFEESEKKQIYSLYNERTESCLKHIENENKDQIMTYEKTTQKQMDAIFAQNGVLRHFTREIQKQNYSIYVEQIRDFVSDCNKTLTSIIERFQSNFYLFVRNTVHNDWLRVPREIFLEQDGEDPEIKFLSSTQVKQFSSWLEIDKADELFAAKENVIGRMASITIPGLSPLDSAVPELLPILAIGLSNLNTASPKHFYTVLDPLFQHLENPSNSPEQSKTQDIERLFKEGYEVESMRTDRKSHHGVHEGSQNIYKNNRAIEIDNTNQKSGFDFENTGYNSKKSEIMRNFKEMDNNVDIIQNKTSTTNIVSNYQSQIDTSISESLHQNPDNIKFYILIAIFIIFDVVLCVYRFAWLRTQISAVRYGFPERVPNDETCKKLLEIQTGYLPPSPAEESSKYILGRKEVNSANSTECEIVFLRDLSISKMNADPLQTMWNERMKTVKKAAVKKRRDSSILRHWSCLMRILHQAFLSPLIWQSSMTFLAVMFICVCAHTVESYLTPENIRALVGRKPAQADIQWQLGTSYSYLTELADRLNVQLHLLKTLSDSEMEVLNDVYFTTINLQTAMFTSILQRLCKEAKGKNCEKLVVHHSVGEVIVGCNFLPLEIPILNERSMSLSSHVQALTDADVTPLINFFQQTLTTSSYLAVLLLCFRLLCLVTASKLKHFLLKTGRLPRIRIHQYERIQITVASDNNTIMQRSQSWVDSCESGVYLGETDDTNREENR</sequence>
<gene>
    <name evidence="2" type="primary">ORF106550</name>
</gene>
<keyword evidence="1" id="KW-1133">Transmembrane helix</keyword>
<keyword evidence="1" id="KW-0472">Membrane</keyword>
<feature type="transmembrane region" description="Helical" evidence="1">
    <location>
        <begin position="857"/>
        <end position="877"/>
    </location>
</feature>
<evidence type="ECO:0000313" key="2">
    <source>
        <dbReference type="EMBL" id="CEK77767.1"/>
    </source>
</evidence>
<reference evidence="2" key="1">
    <citation type="submission" date="2014-12" db="EMBL/GenBank/DDBJ databases">
        <title>Insight into the proteome of Arion vulgaris.</title>
        <authorList>
            <person name="Aradska J."/>
            <person name="Bulat T."/>
            <person name="Smidak R."/>
            <person name="Sarate P."/>
            <person name="Gangsoo J."/>
            <person name="Sialana F."/>
            <person name="Bilban M."/>
            <person name="Lubec G."/>
        </authorList>
    </citation>
    <scope>NUCLEOTIDE SEQUENCE</scope>
    <source>
        <tissue evidence="2">Skin</tissue>
    </source>
</reference>
<accession>A0A0B7AAS6</accession>
<proteinExistence type="predicted"/>
<organism evidence="2">
    <name type="scientific">Arion vulgaris</name>
    <dbReference type="NCBI Taxonomy" id="1028688"/>
    <lineage>
        <taxon>Eukaryota</taxon>
        <taxon>Metazoa</taxon>
        <taxon>Spiralia</taxon>
        <taxon>Lophotrochozoa</taxon>
        <taxon>Mollusca</taxon>
        <taxon>Gastropoda</taxon>
        <taxon>Heterobranchia</taxon>
        <taxon>Euthyneura</taxon>
        <taxon>Panpulmonata</taxon>
        <taxon>Eupulmonata</taxon>
        <taxon>Stylommatophora</taxon>
        <taxon>Helicina</taxon>
        <taxon>Arionoidea</taxon>
        <taxon>Arionidae</taxon>
        <taxon>Arion</taxon>
    </lineage>
</organism>
<dbReference type="EMBL" id="HACG01030902">
    <property type="protein sequence ID" value="CEK77767.1"/>
    <property type="molecule type" value="Transcribed_RNA"/>
</dbReference>
<dbReference type="AlphaFoldDB" id="A0A0B7AAS6"/>
<name>A0A0B7AAS6_9EUPU</name>
<feature type="transmembrane region" description="Helical" evidence="1">
    <location>
        <begin position="403"/>
        <end position="426"/>
    </location>
</feature>
<feature type="transmembrane region" description="Helical" evidence="1">
    <location>
        <begin position="469"/>
        <end position="494"/>
    </location>
</feature>
<feature type="transmembrane region" description="Helical" evidence="1">
    <location>
        <begin position="998"/>
        <end position="1019"/>
    </location>
</feature>
<evidence type="ECO:0000256" key="1">
    <source>
        <dbReference type="SAM" id="Phobius"/>
    </source>
</evidence>
<feature type="non-terminal residue" evidence="2">
    <location>
        <position position="1"/>
    </location>
</feature>
<protein>
    <submittedName>
        <fullName evidence="2">Uncharacterized protein</fullName>
    </submittedName>
</protein>
<keyword evidence="1" id="KW-0812">Transmembrane</keyword>